<keyword evidence="4 7" id="KW-0238">DNA-binding</keyword>
<dbReference type="GO" id="GO:0032993">
    <property type="term" value="C:protein-DNA complex"/>
    <property type="evidence" value="ECO:0007669"/>
    <property type="project" value="TreeGrafter"/>
</dbReference>
<evidence type="ECO:0000256" key="7">
    <source>
        <dbReference type="PROSITE-ProRule" id="PRU01091"/>
    </source>
</evidence>
<protein>
    <submittedName>
        <fullName evidence="10">DNA-binding response regulator, OmpR family, contains REC and winged-helix (WHTH) domain</fullName>
    </submittedName>
</protein>
<dbReference type="PANTHER" id="PTHR48111:SF1">
    <property type="entry name" value="TWO-COMPONENT RESPONSE REGULATOR ORR33"/>
    <property type="match status" value="1"/>
</dbReference>
<dbReference type="GO" id="GO:0005829">
    <property type="term" value="C:cytosol"/>
    <property type="evidence" value="ECO:0007669"/>
    <property type="project" value="TreeGrafter"/>
</dbReference>
<dbReference type="PROSITE" id="PS51755">
    <property type="entry name" value="OMPR_PHOB"/>
    <property type="match status" value="1"/>
</dbReference>
<keyword evidence="11" id="KW-1185">Reference proteome</keyword>
<keyword evidence="3" id="KW-0805">Transcription regulation</keyword>
<evidence type="ECO:0000256" key="1">
    <source>
        <dbReference type="ARBA" id="ARBA00022553"/>
    </source>
</evidence>
<dbReference type="InterPro" id="IPR011006">
    <property type="entry name" value="CheY-like_superfamily"/>
</dbReference>
<feature type="domain" description="Response regulatory" evidence="8">
    <location>
        <begin position="2"/>
        <end position="116"/>
    </location>
</feature>
<accession>A0A1N7JXE0</accession>
<gene>
    <name evidence="10" type="ORF">SAMN05421761_101308</name>
</gene>
<sequence length="224" mass="25764">MRVLLIEDENSLGKEVKRFLEEESFLCDWASSLADASENIAINPYDFILLDLGLPDGDGLDLMEEIQENQKESSVIILTARSEINDRVKGLERGADDYLSKPFSLLELKARMQAISRRKGGWNTNTLEIGDFQLDLSAKTIQFEDQEIPLTAKEYKLLHFMLINKGRVLNRFQLAEHLWGDHLDDDHQSNYIDVHIKNIRKKLGDFAPTDWLQTVRGLGYKIQK</sequence>
<dbReference type="GO" id="GO:0006355">
    <property type="term" value="P:regulation of DNA-templated transcription"/>
    <property type="evidence" value="ECO:0007669"/>
    <property type="project" value="InterPro"/>
</dbReference>
<dbReference type="InterPro" id="IPR039420">
    <property type="entry name" value="WalR-like"/>
</dbReference>
<name>A0A1N7JXE0_9BACT</name>
<dbReference type="Pfam" id="PF00486">
    <property type="entry name" value="Trans_reg_C"/>
    <property type="match status" value="1"/>
</dbReference>
<dbReference type="Gene3D" id="6.10.250.690">
    <property type="match status" value="1"/>
</dbReference>
<dbReference type="CDD" id="cd17624">
    <property type="entry name" value="REC_OmpR_PmrA-like"/>
    <property type="match status" value="1"/>
</dbReference>
<evidence type="ECO:0000259" key="8">
    <source>
        <dbReference type="PROSITE" id="PS50110"/>
    </source>
</evidence>
<dbReference type="OrthoDB" id="9790442at2"/>
<dbReference type="InterPro" id="IPR001867">
    <property type="entry name" value="OmpR/PhoB-type_DNA-bd"/>
</dbReference>
<dbReference type="STRING" id="529505.SAMN05421761_101308"/>
<dbReference type="SMART" id="SM00448">
    <property type="entry name" value="REC"/>
    <property type="match status" value="1"/>
</dbReference>
<dbReference type="SUPFAM" id="SSF52172">
    <property type="entry name" value="CheY-like"/>
    <property type="match status" value="1"/>
</dbReference>
<dbReference type="Proteomes" id="UP000186026">
    <property type="component" value="Unassembled WGS sequence"/>
</dbReference>
<keyword evidence="5" id="KW-0804">Transcription</keyword>
<evidence type="ECO:0000256" key="5">
    <source>
        <dbReference type="ARBA" id="ARBA00023163"/>
    </source>
</evidence>
<evidence type="ECO:0000259" key="9">
    <source>
        <dbReference type="PROSITE" id="PS51755"/>
    </source>
</evidence>
<dbReference type="InterPro" id="IPR036388">
    <property type="entry name" value="WH-like_DNA-bd_sf"/>
</dbReference>
<dbReference type="EMBL" id="FTOP01000001">
    <property type="protein sequence ID" value="SIS53998.1"/>
    <property type="molecule type" value="Genomic_DNA"/>
</dbReference>
<evidence type="ECO:0000256" key="3">
    <source>
        <dbReference type="ARBA" id="ARBA00023015"/>
    </source>
</evidence>
<dbReference type="CDD" id="cd00383">
    <property type="entry name" value="trans_reg_C"/>
    <property type="match status" value="1"/>
</dbReference>
<dbReference type="RefSeq" id="WP_076497852.1">
    <property type="nucleotide sequence ID" value="NZ_FTOP01000001.1"/>
</dbReference>
<dbReference type="GO" id="GO:0000156">
    <property type="term" value="F:phosphorelay response regulator activity"/>
    <property type="evidence" value="ECO:0007669"/>
    <property type="project" value="TreeGrafter"/>
</dbReference>
<evidence type="ECO:0000256" key="2">
    <source>
        <dbReference type="ARBA" id="ARBA00023012"/>
    </source>
</evidence>
<reference evidence="11" key="1">
    <citation type="submission" date="2017-01" db="EMBL/GenBank/DDBJ databases">
        <authorList>
            <person name="Varghese N."/>
            <person name="Submissions S."/>
        </authorList>
    </citation>
    <scope>NUCLEOTIDE SEQUENCE [LARGE SCALE GENOMIC DNA]</scope>
    <source>
        <strain evidence="11">DSM 46698</strain>
    </source>
</reference>
<evidence type="ECO:0000313" key="11">
    <source>
        <dbReference type="Proteomes" id="UP000186026"/>
    </source>
</evidence>
<evidence type="ECO:0000313" key="10">
    <source>
        <dbReference type="EMBL" id="SIS53998.1"/>
    </source>
</evidence>
<dbReference type="Gene3D" id="3.40.50.2300">
    <property type="match status" value="1"/>
</dbReference>
<dbReference type="InterPro" id="IPR001789">
    <property type="entry name" value="Sig_transdc_resp-reg_receiver"/>
</dbReference>
<dbReference type="Gene3D" id="1.10.10.10">
    <property type="entry name" value="Winged helix-like DNA-binding domain superfamily/Winged helix DNA-binding domain"/>
    <property type="match status" value="1"/>
</dbReference>
<evidence type="ECO:0000256" key="4">
    <source>
        <dbReference type="ARBA" id="ARBA00023125"/>
    </source>
</evidence>
<keyword evidence="2" id="KW-0902">Two-component regulatory system</keyword>
<dbReference type="PANTHER" id="PTHR48111">
    <property type="entry name" value="REGULATOR OF RPOS"/>
    <property type="match status" value="1"/>
</dbReference>
<organism evidence="10 11">
    <name type="scientific">Belliella pelovolcani</name>
    <dbReference type="NCBI Taxonomy" id="529505"/>
    <lineage>
        <taxon>Bacteria</taxon>
        <taxon>Pseudomonadati</taxon>
        <taxon>Bacteroidota</taxon>
        <taxon>Cytophagia</taxon>
        <taxon>Cytophagales</taxon>
        <taxon>Cyclobacteriaceae</taxon>
        <taxon>Belliella</taxon>
    </lineage>
</organism>
<feature type="domain" description="OmpR/PhoB-type" evidence="9">
    <location>
        <begin position="124"/>
        <end position="224"/>
    </location>
</feature>
<dbReference type="GO" id="GO:0000976">
    <property type="term" value="F:transcription cis-regulatory region binding"/>
    <property type="evidence" value="ECO:0007669"/>
    <property type="project" value="TreeGrafter"/>
</dbReference>
<proteinExistence type="predicted"/>
<dbReference type="AlphaFoldDB" id="A0A1N7JXE0"/>
<evidence type="ECO:0000256" key="6">
    <source>
        <dbReference type="PROSITE-ProRule" id="PRU00169"/>
    </source>
</evidence>
<feature type="modified residue" description="4-aspartylphosphate" evidence="6">
    <location>
        <position position="51"/>
    </location>
</feature>
<dbReference type="SMART" id="SM00862">
    <property type="entry name" value="Trans_reg_C"/>
    <property type="match status" value="1"/>
</dbReference>
<dbReference type="PROSITE" id="PS50110">
    <property type="entry name" value="RESPONSE_REGULATORY"/>
    <property type="match status" value="1"/>
</dbReference>
<feature type="DNA-binding region" description="OmpR/PhoB-type" evidence="7">
    <location>
        <begin position="124"/>
        <end position="224"/>
    </location>
</feature>
<keyword evidence="1 6" id="KW-0597">Phosphoprotein</keyword>
<dbReference type="Pfam" id="PF00072">
    <property type="entry name" value="Response_reg"/>
    <property type="match status" value="1"/>
</dbReference>